<dbReference type="SUPFAM" id="SSF81321">
    <property type="entry name" value="Family A G protein-coupled receptor-like"/>
    <property type="match status" value="1"/>
</dbReference>
<feature type="non-terminal residue" evidence="1">
    <location>
        <position position="1"/>
    </location>
</feature>
<name>A0A9X6RQA4_HYPEX</name>
<organism evidence="1 2">
    <name type="scientific">Hypsibius exemplaris</name>
    <name type="common">Freshwater tardigrade</name>
    <dbReference type="NCBI Taxonomy" id="2072580"/>
    <lineage>
        <taxon>Eukaryota</taxon>
        <taxon>Metazoa</taxon>
        <taxon>Ecdysozoa</taxon>
        <taxon>Tardigrada</taxon>
        <taxon>Eutardigrada</taxon>
        <taxon>Parachela</taxon>
        <taxon>Hypsibioidea</taxon>
        <taxon>Hypsibiidae</taxon>
        <taxon>Hypsibius</taxon>
    </lineage>
</organism>
<evidence type="ECO:0000313" key="1">
    <source>
        <dbReference type="EMBL" id="OWA55656.1"/>
    </source>
</evidence>
<dbReference type="Gene3D" id="1.20.1070.10">
    <property type="entry name" value="Rhodopsin 7-helix transmembrane proteins"/>
    <property type="match status" value="1"/>
</dbReference>
<reference evidence="2" key="1">
    <citation type="submission" date="2017-01" db="EMBL/GenBank/DDBJ databases">
        <title>Comparative genomics of anhydrobiosis in the tardigrade Hypsibius dujardini.</title>
        <authorList>
            <person name="Yoshida Y."/>
            <person name="Koutsovoulos G."/>
            <person name="Laetsch D."/>
            <person name="Stevens L."/>
            <person name="Kumar S."/>
            <person name="Horikawa D."/>
            <person name="Ishino K."/>
            <person name="Komine S."/>
            <person name="Tomita M."/>
            <person name="Blaxter M."/>
            <person name="Arakawa K."/>
        </authorList>
    </citation>
    <scope>NUCLEOTIDE SEQUENCE [LARGE SCALE GENOMIC DNA]</scope>
    <source>
        <strain evidence="2">Z151</strain>
    </source>
</reference>
<dbReference type="AlphaFoldDB" id="A0A9X6RQA4"/>
<protein>
    <submittedName>
        <fullName evidence="1">Uncharacterized protein</fullName>
    </submittedName>
</protein>
<evidence type="ECO:0000313" key="2">
    <source>
        <dbReference type="Proteomes" id="UP000192578"/>
    </source>
</evidence>
<sequence length="144" mass="16324">VVLIKAKVALRQRVGDVLRQRALLRRYETSKVLFVCFLWYCLSNFSSSLTQLLYPETFNASPLTQLGLKGLQYVCSALNPAIFTMVSQNYRMGVLQVLGHNLNRQRDPTSLEIETLPKRKMSTMNSAVPIAFRAGEQDISSERP</sequence>
<accession>A0A9X6RQA4</accession>
<dbReference type="OrthoDB" id="9946711at2759"/>
<dbReference type="Proteomes" id="UP000192578">
    <property type="component" value="Unassembled WGS sequence"/>
</dbReference>
<proteinExistence type="predicted"/>
<dbReference type="EMBL" id="MTYJ01001187">
    <property type="protein sequence ID" value="OWA55656.1"/>
    <property type="molecule type" value="Genomic_DNA"/>
</dbReference>
<gene>
    <name evidence="1" type="ORF">BV898_20044</name>
</gene>
<comment type="caution">
    <text evidence="1">The sequence shown here is derived from an EMBL/GenBank/DDBJ whole genome shotgun (WGS) entry which is preliminary data.</text>
</comment>
<keyword evidence="2" id="KW-1185">Reference proteome</keyword>